<keyword evidence="4" id="KW-0863">Zinc-finger</keyword>
<evidence type="ECO:0000313" key="11">
    <source>
        <dbReference type="EMBL" id="KAA1086870.1"/>
    </source>
</evidence>
<keyword evidence="5" id="KW-0862">Zinc</keyword>
<evidence type="ECO:0000256" key="9">
    <source>
        <dbReference type="ARBA" id="ARBA00023242"/>
    </source>
</evidence>
<keyword evidence="3" id="KW-0677">Repeat</keyword>
<dbReference type="Gene3D" id="1.25.10.10">
    <property type="entry name" value="Leucine-rich Repeat Variant"/>
    <property type="match status" value="1"/>
</dbReference>
<keyword evidence="12" id="KW-1185">Reference proteome</keyword>
<accession>A0A5B0NFP1</accession>
<dbReference type="Proteomes" id="UP000324748">
    <property type="component" value="Unassembled WGS sequence"/>
</dbReference>
<comment type="subcellular location">
    <subcellularLocation>
        <location evidence="1">Nucleus</location>
    </subcellularLocation>
</comment>
<evidence type="ECO:0000256" key="6">
    <source>
        <dbReference type="ARBA" id="ARBA00023015"/>
    </source>
</evidence>
<keyword evidence="9" id="KW-0539">Nucleus</keyword>
<feature type="region of interest" description="Disordered" evidence="10">
    <location>
        <begin position="180"/>
        <end position="199"/>
    </location>
</feature>
<dbReference type="PANTHER" id="PTHR24383:SF20">
    <property type="entry name" value="C2H2-TYPE DOMAIN-CONTAINING PROTEIN"/>
    <property type="match status" value="1"/>
</dbReference>
<evidence type="ECO:0000313" key="12">
    <source>
        <dbReference type="Proteomes" id="UP000324748"/>
    </source>
</evidence>
<dbReference type="GO" id="GO:0003677">
    <property type="term" value="F:DNA binding"/>
    <property type="evidence" value="ECO:0007669"/>
    <property type="project" value="UniProtKB-KW"/>
</dbReference>
<protein>
    <submittedName>
        <fullName evidence="11">Uncharacterized protein</fullName>
    </submittedName>
</protein>
<dbReference type="SUPFAM" id="SSF48371">
    <property type="entry name" value="ARM repeat"/>
    <property type="match status" value="1"/>
</dbReference>
<keyword evidence="7" id="KW-0238">DNA-binding</keyword>
<evidence type="ECO:0000256" key="3">
    <source>
        <dbReference type="ARBA" id="ARBA00022737"/>
    </source>
</evidence>
<keyword evidence="6" id="KW-0805">Transcription regulation</keyword>
<evidence type="ECO:0000256" key="7">
    <source>
        <dbReference type="ARBA" id="ARBA00023125"/>
    </source>
</evidence>
<evidence type="ECO:0000256" key="5">
    <source>
        <dbReference type="ARBA" id="ARBA00022833"/>
    </source>
</evidence>
<dbReference type="InterPro" id="IPR011989">
    <property type="entry name" value="ARM-like"/>
</dbReference>
<keyword evidence="8" id="KW-0804">Transcription</keyword>
<evidence type="ECO:0000256" key="1">
    <source>
        <dbReference type="ARBA" id="ARBA00004123"/>
    </source>
</evidence>
<dbReference type="AlphaFoldDB" id="A0A5B0NFP1"/>
<evidence type="ECO:0000256" key="2">
    <source>
        <dbReference type="ARBA" id="ARBA00022723"/>
    </source>
</evidence>
<feature type="compositionally biased region" description="Polar residues" evidence="10">
    <location>
        <begin position="180"/>
        <end position="194"/>
    </location>
</feature>
<proteinExistence type="predicted"/>
<evidence type="ECO:0000256" key="10">
    <source>
        <dbReference type="SAM" id="MobiDB-lite"/>
    </source>
</evidence>
<dbReference type="OrthoDB" id="199930at2759"/>
<evidence type="ECO:0000256" key="8">
    <source>
        <dbReference type="ARBA" id="ARBA00023163"/>
    </source>
</evidence>
<evidence type="ECO:0000256" key="4">
    <source>
        <dbReference type="ARBA" id="ARBA00022771"/>
    </source>
</evidence>
<reference evidence="11 12" key="1">
    <citation type="submission" date="2019-05" db="EMBL/GenBank/DDBJ databases">
        <title>Emergence of the Ug99 lineage of the wheat stem rust pathogen through somatic hybridization.</title>
        <authorList>
            <person name="Li F."/>
            <person name="Upadhyaya N.M."/>
            <person name="Sperschneider J."/>
            <person name="Matny O."/>
            <person name="Nguyen-Phuc H."/>
            <person name="Mago R."/>
            <person name="Raley C."/>
            <person name="Miller M.E."/>
            <person name="Silverstein K.A.T."/>
            <person name="Henningsen E."/>
            <person name="Hirsch C.D."/>
            <person name="Visser B."/>
            <person name="Pretorius Z.A."/>
            <person name="Steffenson B.J."/>
            <person name="Schwessinger B."/>
            <person name="Dodds P.N."/>
            <person name="Figueroa M."/>
        </authorList>
    </citation>
    <scope>NUCLEOTIDE SEQUENCE [LARGE SCALE GENOMIC DNA]</scope>
    <source>
        <strain evidence="11">21-0</strain>
    </source>
</reference>
<dbReference type="GO" id="GO:0008270">
    <property type="term" value="F:zinc ion binding"/>
    <property type="evidence" value="ECO:0007669"/>
    <property type="project" value="UniProtKB-KW"/>
</dbReference>
<organism evidence="11 12">
    <name type="scientific">Puccinia graminis f. sp. tritici</name>
    <dbReference type="NCBI Taxonomy" id="56615"/>
    <lineage>
        <taxon>Eukaryota</taxon>
        <taxon>Fungi</taxon>
        <taxon>Dikarya</taxon>
        <taxon>Basidiomycota</taxon>
        <taxon>Pucciniomycotina</taxon>
        <taxon>Pucciniomycetes</taxon>
        <taxon>Pucciniales</taxon>
        <taxon>Pucciniaceae</taxon>
        <taxon>Puccinia</taxon>
    </lineage>
</organism>
<sequence length="458" mass="52126">MQLVDIMMTAFLGNKNPSNSVIEGLALLSEEESAREILRKRSEEFFQTTQSLSQTNRAQENLTSAQSMASGLATIILNLKSLVIPYKLRFDNGRRRRVQASTYHTPRHLPGEYIEDERAARNLLDWLRSILKRNPDLIQTTKIPSNLAEYDDCAKLELKSRGCEMVMDISHTIEFSKHLSQQAQQADTSSNEPNLSDPELHPHELEAIQVLVKLINNGTTYWSSPDMDLALSMIKPLAVLFLHPPADEFQDFLALECLSYLSGSEDETAEILRWSQILDQLDEIIESEPSEQAVELMLLYDPAFRKRFAPPEDSTQTDTTYMTRLENLITLIKEEDGDVHCAAANALWRLTASSPEVRNVILSDPSLTETLLKSFRQWAGEERDAAGFYSSTSGSMIGVFKNITRSLTAPPRTILRHPFLQEDVTELSNWIVDNWKSRTKFRHYNLNGRESADYDDYC</sequence>
<name>A0A5B0NFP1_PUCGR</name>
<dbReference type="PANTHER" id="PTHR24383">
    <property type="entry name" value="ZINC FINGER PROTEIN"/>
    <property type="match status" value="1"/>
</dbReference>
<dbReference type="EMBL" id="VSWC01000105">
    <property type="protein sequence ID" value="KAA1086870.1"/>
    <property type="molecule type" value="Genomic_DNA"/>
</dbReference>
<dbReference type="GO" id="GO:0005634">
    <property type="term" value="C:nucleus"/>
    <property type="evidence" value="ECO:0007669"/>
    <property type="project" value="UniProtKB-SubCell"/>
</dbReference>
<dbReference type="InterPro" id="IPR016024">
    <property type="entry name" value="ARM-type_fold"/>
</dbReference>
<keyword evidence="2" id="KW-0479">Metal-binding</keyword>
<comment type="caution">
    <text evidence="11">The sequence shown here is derived from an EMBL/GenBank/DDBJ whole genome shotgun (WGS) entry which is preliminary data.</text>
</comment>
<gene>
    <name evidence="11" type="ORF">PGT21_014257</name>
</gene>